<dbReference type="InterPro" id="IPR009056">
    <property type="entry name" value="Cyt_c-like_dom"/>
</dbReference>
<dbReference type="EMBL" id="UINC01012654">
    <property type="protein sequence ID" value="SVA55134.1"/>
    <property type="molecule type" value="Genomic_DNA"/>
</dbReference>
<dbReference type="GO" id="GO:0020037">
    <property type="term" value="F:heme binding"/>
    <property type="evidence" value="ECO:0007669"/>
    <property type="project" value="InterPro"/>
</dbReference>
<evidence type="ECO:0000256" key="2">
    <source>
        <dbReference type="ARBA" id="ARBA00022723"/>
    </source>
</evidence>
<dbReference type="GO" id="GO:0009055">
    <property type="term" value="F:electron transfer activity"/>
    <property type="evidence" value="ECO:0007669"/>
    <property type="project" value="InterPro"/>
</dbReference>
<protein>
    <recommendedName>
        <fullName evidence="4">Cytochrome c domain-containing protein</fullName>
    </recommendedName>
</protein>
<proteinExistence type="predicted"/>
<accession>A0A381WRL2</accession>
<evidence type="ECO:0000313" key="5">
    <source>
        <dbReference type="EMBL" id="SVA55134.1"/>
    </source>
</evidence>
<dbReference type="AlphaFoldDB" id="A0A381WRL2"/>
<feature type="non-terminal residue" evidence="5">
    <location>
        <position position="120"/>
    </location>
</feature>
<reference evidence="5" key="1">
    <citation type="submission" date="2018-05" db="EMBL/GenBank/DDBJ databases">
        <authorList>
            <person name="Lanie J.A."/>
            <person name="Ng W.-L."/>
            <person name="Kazmierczak K.M."/>
            <person name="Andrzejewski T.M."/>
            <person name="Davidsen T.M."/>
            <person name="Wayne K.J."/>
            <person name="Tettelin H."/>
            <person name="Glass J.I."/>
            <person name="Rusch D."/>
            <person name="Podicherti R."/>
            <person name="Tsui H.-C.T."/>
            <person name="Winkler M.E."/>
        </authorList>
    </citation>
    <scope>NUCLEOTIDE SEQUENCE</scope>
</reference>
<dbReference type="PROSITE" id="PS51007">
    <property type="entry name" value="CYTC"/>
    <property type="match status" value="1"/>
</dbReference>
<organism evidence="5">
    <name type="scientific">marine metagenome</name>
    <dbReference type="NCBI Taxonomy" id="408172"/>
    <lineage>
        <taxon>unclassified sequences</taxon>
        <taxon>metagenomes</taxon>
        <taxon>ecological metagenomes</taxon>
    </lineage>
</organism>
<gene>
    <name evidence="5" type="ORF">METZ01_LOCUS107988</name>
</gene>
<keyword evidence="2" id="KW-0479">Metal-binding</keyword>
<keyword evidence="1" id="KW-0349">Heme</keyword>
<dbReference type="GO" id="GO:0046872">
    <property type="term" value="F:metal ion binding"/>
    <property type="evidence" value="ECO:0007669"/>
    <property type="project" value="UniProtKB-KW"/>
</dbReference>
<evidence type="ECO:0000256" key="1">
    <source>
        <dbReference type="ARBA" id="ARBA00022617"/>
    </source>
</evidence>
<keyword evidence="3" id="KW-0408">Iron</keyword>
<evidence type="ECO:0000259" key="4">
    <source>
        <dbReference type="PROSITE" id="PS51007"/>
    </source>
</evidence>
<sequence>MKIAMFRSLGVLLSVFAIAAMMPVSASAAEDEVPTFTKDIAPIFQAKCEACHRPGSIAPMSLVTFQESRPWARSIKDRVSSRQMPPWHIDRTVGITEFKNDRSLTDEELDTVVRWVDGGA</sequence>
<evidence type="ECO:0000256" key="3">
    <source>
        <dbReference type="ARBA" id="ARBA00023004"/>
    </source>
</evidence>
<feature type="domain" description="Cytochrome c" evidence="4">
    <location>
        <begin position="35"/>
        <end position="120"/>
    </location>
</feature>
<name>A0A381WRL2_9ZZZZ</name>
<dbReference type="InterPro" id="IPR036909">
    <property type="entry name" value="Cyt_c-like_dom_sf"/>
</dbReference>
<dbReference type="SUPFAM" id="SSF46626">
    <property type="entry name" value="Cytochrome c"/>
    <property type="match status" value="1"/>
</dbReference>